<dbReference type="AlphaFoldDB" id="A0A3M8LPF2"/>
<dbReference type="Proteomes" id="UP000279859">
    <property type="component" value="Unassembled WGS sequence"/>
</dbReference>
<protein>
    <submittedName>
        <fullName evidence="1">Uncharacterized protein</fullName>
    </submittedName>
</protein>
<dbReference type="EMBL" id="RDSR01000001">
    <property type="protein sequence ID" value="RNE67251.1"/>
    <property type="molecule type" value="Genomic_DNA"/>
</dbReference>
<gene>
    <name evidence="1" type="ORF">EEJ31_00235</name>
</gene>
<proteinExistence type="predicted"/>
<comment type="caution">
    <text evidence="1">The sequence shown here is derived from an EMBL/GenBank/DDBJ whole genome shotgun (WGS) entry which is preliminary data.</text>
</comment>
<keyword evidence="2" id="KW-1185">Reference proteome</keyword>
<evidence type="ECO:0000313" key="1">
    <source>
        <dbReference type="EMBL" id="RNE67251.1"/>
    </source>
</evidence>
<sequence>MLERTHPLVVLVHLLARPPPARIALAALVGLRDGGTHRARGLLEVADVRRPVMVAGRIVIERVG</sequence>
<reference evidence="1 2" key="1">
    <citation type="submission" date="2018-11" db="EMBL/GenBank/DDBJ databases">
        <title>Cryobacterium sp. nov., isolated from rhizosphere soil of lettuce.</title>
        <authorList>
            <person name="Wang Y."/>
        </authorList>
    </citation>
    <scope>NUCLEOTIDE SEQUENCE [LARGE SCALE GENOMIC DNA]</scope>
    <source>
        <strain evidence="1 2">NEAU-85</strain>
    </source>
</reference>
<name>A0A3M8LPF2_9MICO</name>
<organism evidence="1 2">
    <name type="scientific">Cryobacterium tepidiphilum</name>
    <dbReference type="NCBI Taxonomy" id="2486026"/>
    <lineage>
        <taxon>Bacteria</taxon>
        <taxon>Bacillati</taxon>
        <taxon>Actinomycetota</taxon>
        <taxon>Actinomycetes</taxon>
        <taxon>Micrococcales</taxon>
        <taxon>Microbacteriaceae</taxon>
        <taxon>Cryobacterium</taxon>
    </lineage>
</organism>
<accession>A0A3M8LPF2</accession>
<evidence type="ECO:0000313" key="2">
    <source>
        <dbReference type="Proteomes" id="UP000279859"/>
    </source>
</evidence>